<dbReference type="EMBL" id="CP144063">
    <property type="protein sequence ID" value="WWD22452.1"/>
    <property type="molecule type" value="Genomic_DNA"/>
</dbReference>
<evidence type="ECO:0000256" key="1">
    <source>
        <dbReference type="SAM" id="MobiDB-lite"/>
    </source>
</evidence>
<dbReference type="GeneID" id="43586104"/>
<dbReference type="KEGG" id="ksn:43586104"/>
<gene>
    <name evidence="3" type="ORF">CI109_106943</name>
</gene>
<feature type="transmembrane region" description="Helical" evidence="2">
    <location>
        <begin position="85"/>
        <end position="106"/>
    </location>
</feature>
<evidence type="ECO:0000313" key="3">
    <source>
        <dbReference type="EMBL" id="WWD22452.1"/>
    </source>
</evidence>
<feature type="compositionally biased region" description="Basic and acidic residues" evidence="1">
    <location>
        <begin position="170"/>
        <end position="183"/>
    </location>
</feature>
<keyword evidence="2" id="KW-0812">Transmembrane</keyword>
<reference evidence="3" key="2">
    <citation type="submission" date="2024-01" db="EMBL/GenBank/DDBJ databases">
        <title>Comparative genomics of Cryptococcus and Kwoniella reveals pathogenesis evolution and contrasting modes of karyotype evolution via chromosome fusion or intercentromeric recombination.</title>
        <authorList>
            <person name="Coelho M.A."/>
            <person name="David-Palma M."/>
            <person name="Shea T."/>
            <person name="Bowers K."/>
            <person name="McGinley-Smith S."/>
            <person name="Mohammad A.W."/>
            <person name="Gnirke A."/>
            <person name="Yurkov A.M."/>
            <person name="Nowrousian M."/>
            <person name="Sun S."/>
            <person name="Cuomo C.A."/>
            <person name="Heitman J."/>
        </authorList>
    </citation>
    <scope>NUCLEOTIDE SEQUENCE</scope>
    <source>
        <strain evidence="3">CBS 12478</strain>
    </source>
</reference>
<name>A0AAJ8N0U0_9TREE</name>
<proteinExistence type="predicted"/>
<feature type="region of interest" description="Disordered" evidence="1">
    <location>
        <begin position="265"/>
        <end position="302"/>
    </location>
</feature>
<organism evidence="3 4">
    <name type="scientific">Kwoniella shandongensis</name>
    <dbReference type="NCBI Taxonomy" id="1734106"/>
    <lineage>
        <taxon>Eukaryota</taxon>
        <taxon>Fungi</taxon>
        <taxon>Dikarya</taxon>
        <taxon>Basidiomycota</taxon>
        <taxon>Agaricomycotina</taxon>
        <taxon>Tremellomycetes</taxon>
        <taxon>Tremellales</taxon>
        <taxon>Cryptococcaceae</taxon>
        <taxon>Kwoniella</taxon>
    </lineage>
</organism>
<dbReference type="RefSeq" id="XP_031863551.2">
    <property type="nucleotide sequence ID" value="XM_032001994.2"/>
</dbReference>
<feature type="compositionally biased region" description="Low complexity" evidence="1">
    <location>
        <begin position="146"/>
        <end position="162"/>
    </location>
</feature>
<keyword evidence="4" id="KW-1185">Reference proteome</keyword>
<sequence length="302" mass="33274">MPTTQFWPALSEGVASSSHFVITATISALPLSLSTKQSSSVIAISTTTPPLSDSSTSTTIDPLTSSDNPLTTTSLHSLARSLSTYIAFGAAILGIIIVLWLALWVWRIQRRKSRFRHYDDEDEDEEEEIKRWNRSRESSWSHDEGSTLTSSSSPAPASSPLPRTQQTCDGEERIAPPEVDGKEYATSAKRGSVGYKLITNDRRMSWDPETGRGRPNDDIQRDLLTKQSWRSSQSLKRGPAAFDTKTPATDHRHDLHLPLIISPTGSLVSETDSHDHDPDTSCTILISPPPPNVEDDVTPRTL</sequence>
<feature type="region of interest" description="Disordered" evidence="1">
    <location>
        <begin position="116"/>
        <end position="187"/>
    </location>
</feature>
<dbReference type="AlphaFoldDB" id="A0AAJ8N0U0"/>
<accession>A0AAJ8N0U0</accession>
<evidence type="ECO:0000256" key="2">
    <source>
        <dbReference type="SAM" id="Phobius"/>
    </source>
</evidence>
<keyword evidence="2" id="KW-1133">Transmembrane helix</keyword>
<evidence type="ECO:0000313" key="4">
    <source>
        <dbReference type="Proteomes" id="UP000322225"/>
    </source>
</evidence>
<feature type="region of interest" description="Disordered" evidence="1">
    <location>
        <begin position="229"/>
        <end position="251"/>
    </location>
</feature>
<dbReference type="Proteomes" id="UP000322225">
    <property type="component" value="Chromosome 13"/>
</dbReference>
<feature type="compositionally biased region" description="Basic and acidic residues" evidence="1">
    <location>
        <begin position="128"/>
        <end position="145"/>
    </location>
</feature>
<protein>
    <submittedName>
        <fullName evidence="3">Uncharacterized protein</fullName>
    </submittedName>
</protein>
<keyword evidence="2" id="KW-0472">Membrane</keyword>
<reference evidence="3" key="1">
    <citation type="submission" date="2017-08" db="EMBL/GenBank/DDBJ databases">
        <authorList>
            <person name="Cuomo C."/>
            <person name="Billmyre B."/>
            <person name="Heitman J."/>
        </authorList>
    </citation>
    <scope>NUCLEOTIDE SEQUENCE</scope>
    <source>
        <strain evidence="3">CBS 12478</strain>
    </source>
</reference>